<evidence type="ECO:0000256" key="5">
    <source>
        <dbReference type="ARBA" id="ARBA00022645"/>
    </source>
</evidence>
<accession>U2JX68</accession>
<keyword evidence="7 15" id="KW-0732">Signal</keyword>
<dbReference type="Proteomes" id="UP000016662">
    <property type="component" value="Unassembled WGS sequence"/>
</dbReference>
<evidence type="ECO:0000256" key="7">
    <source>
        <dbReference type="ARBA" id="ARBA00022729"/>
    </source>
</evidence>
<evidence type="ECO:0000256" key="3">
    <source>
        <dbReference type="ARBA" id="ARBA00007164"/>
    </source>
</evidence>
<dbReference type="InterPro" id="IPR018044">
    <property type="entry name" value="Peptidase_S11"/>
</dbReference>
<dbReference type="InterPro" id="IPR001967">
    <property type="entry name" value="Peptidase_S11_N"/>
</dbReference>
<dbReference type="GO" id="GO:0008800">
    <property type="term" value="F:beta-lactamase activity"/>
    <property type="evidence" value="ECO:0007669"/>
    <property type="project" value="InterPro"/>
</dbReference>
<evidence type="ECO:0000313" key="19">
    <source>
        <dbReference type="Proteomes" id="UP000016662"/>
    </source>
</evidence>
<evidence type="ECO:0000256" key="15">
    <source>
        <dbReference type="SAM" id="SignalP"/>
    </source>
</evidence>
<keyword evidence="19" id="KW-1185">Reference proteome</keyword>
<dbReference type="PANTHER" id="PTHR35333:SF4">
    <property type="entry name" value="SLR0121 PROTEIN"/>
    <property type="match status" value="1"/>
</dbReference>
<dbReference type="UniPathway" id="UPA00219"/>
<comment type="caution">
    <text evidence="18">The sequence shown here is derived from an EMBL/GenBank/DDBJ whole genome shotgun (WGS) entry which is preliminary data.</text>
</comment>
<dbReference type="EC" id="3.4.16.4" evidence="4"/>
<feature type="binding site" evidence="13">
    <location>
        <position position="225"/>
    </location>
    <ligand>
        <name>substrate</name>
    </ligand>
</feature>
<dbReference type="GO" id="GO:0006508">
    <property type="term" value="P:proteolysis"/>
    <property type="evidence" value="ECO:0007669"/>
    <property type="project" value="UniProtKB-KW"/>
</dbReference>
<evidence type="ECO:0000259" key="16">
    <source>
        <dbReference type="Pfam" id="PF00768"/>
    </source>
</evidence>
<dbReference type="AlphaFoldDB" id="U2JX68"/>
<dbReference type="Gene3D" id="3.40.710.10">
    <property type="entry name" value="DD-peptidase/beta-lactamase superfamily"/>
    <property type="match status" value="1"/>
</dbReference>
<evidence type="ECO:0000256" key="12">
    <source>
        <dbReference type="ARBA" id="ARBA00034000"/>
    </source>
</evidence>
<feature type="domain" description="Peptidase S11 D-alanyl-D-alanine carboxypeptidase A N-terminal" evidence="16">
    <location>
        <begin position="27"/>
        <end position="253"/>
    </location>
</feature>
<dbReference type="HOGENOM" id="CLU_027070_8_0_9"/>
<name>U2JX68_9FIRM</name>
<dbReference type="STRING" id="411473.RUMCAL_02738"/>
<dbReference type="GO" id="GO:0071555">
    <property type="term" value="P:cell wall organization"/>
    <property type="evidence" value="ECO:0007669"/>
    <property type="project" value="UniProtKB-KW"/>
</dbReference>
<dbReference type="SUPFAM" id="SSF56601">
    <property type="entry name" value="beta-lactamase/transpeptidase-like"/>
    <property type="match status" value="1"/>
</dbReference>
<feature type="domain" description="Peptidase S11 D-Ala-D-Ala carboxypeptidase A C-terminal" evidence="17">
    <location>
        <begin position="318"/>
        <end position="363"/>
    </location>
</feature>
<keyword evidence="9" id="KW-0133">Cell shape</keyword>
<evidence type="ECO:0000256" key="2">
    <source>
        <dbReference type="ARBA" id="ARBA00004752"/>
    </source>
</evidence>
<dbReference type="EMBL" id="AWVF01000341">
    <property type="protein sequence ID" value="ERJ90886.1"/>
    <property type="molecule type" value="Genomic_DNA"/>
</dbReference>
<keyword evidence="8" id="KW-0378">Hydrolase</keyword>
<dbReference type="InterPro" id="IPR000871">
    <property type="entry name" value="Beta-lactam_class-A"/>
</dbReference>
<evidence type="ECO:0000256" key="4">
    <source>
        <dbReference type="ARBA" id="ARBA00012448"/>
    </source>
</evidence>
<proteinExistence type="inferred from homology"/>
<dbReference type="OrthoDB" id="9791132at2"/>
<dbReference type="GO" id="GO:0009002">
    <property type="term" value="F:serine-type D-Ala-D-Ala carboxypeptidase activity"/>
    <property type="evidence" value="ECO:0007669"/>
    <property type="project" value="UniProtKB-EC"/>
</dbReference>
<dbReference type="PRINTS" id="PR00725">
    <property type="entry name" value="DADACBPTASE1"/>
</dbReference>
<keyword evidence="10" id="KW-0573">Peptidoglycan synthesis</keyword>
<dbReference type="Pfam" id="PF00768">
    <property type="entry name" value="Peptidase_S11"/>
    <property type="match status" value="1"/>
</dbReference>
<reference evidence="18 19" key="1">
    <citation type="submission" date="2013-07" db="EMBL/GenBank/DDBJ databases">
        <authorList>
            <person name="Weinstock G."/>
            <person name="Sodergren E."/>
            <person name="Wylie T."/>
            <person name="Fulton L."/>
            <person name="Fulton R."/>
            <person name="Fronick C."/>
            <person name="O'Laughlin M."/>
            <person name="Godfrey J."/>
            <person name="Miner T."/>
            <person name="Herter B."/>
            <person name="Appelbaum E."/>
            <person name="Cordes M."/>
            <person name="Lek S."/>
            <person name="Wollam A."/>
            <person name="Pepin K.H."/>
            <person name="Palsikar V.B."/>
            <person name="Mitreva M."/>
            <person name="Wilson R.K."/>
        </authorList>
    </citation>
    <scope>NUCLEOTIDE SEQUENCE [LARGE SCALE GENOMIC DNA]</scope>
    <source>
        <strain evidence="18 19">ATCC 27760</strain>
    </source>
</reference>
<dbReference type="GO" id="GO:0030655">
    <property type="term" value="P:beta-lactam antibiotic catabolic process"/>
    <property type="evidence" value="ECO:0007669"/>
    <property type="project" value="InterPro"/>
</dbReference>
<dbReference type="PANTHER" id="PTHR35333">
    <property type="entry name" value="BETA-LACTAMASE"/>
    <property type="match status" value="1"/>
</dbReference>
<dbReference type="SUPFAM" id="SSF69189">
    <property type="entry name" value="Penicillin-binding protein associated domain"/>
    <property type="match status" value="1"/>
</dbReference>
<feature type="signal peptide" evidence="15">
    <location>
        <begin position="1"/>
        <end position="28"/>
    </location>
</feature>
<evidence type="ECO:0000259" key="17">
    <source>
        <dbReference type="Pfam" id="PF07943"/>
    </source>
</evidence>
<dbReference type="Gene3D" id="2.60.410.10">
    <property type="entry name" value="D-Ala-D-Ala carboxypeptidase, C-terminal domain"/>
    <property type="match status" value="1"/>
</dbReference>
<dbReference type="Pfam" id="PF07943">
    <property type="entry name" value="PBP5_C"/>
    <property type="match status" value="1"/>
</dbReference>
<dbReference type="InterPro" id="IPR015956">
    <property type="entry name" value="Peniciliin-bd_prot_C_sf"/>
</dbReference>
<comment type="catalytic activity">
    <reaction evidence="12">
        <text>Preferential cleavage: (Ac)2-L-Lys-D-Ala-|-D-Ala. Also transpeptidation of peptidyl-alanyl moieties that are N-acyl substituents of D-alanine.</text>
        <dbReference type="EC" id="3.4.16.4"/>
    </reaction>
</comment>
<comment type="similarity">
    <text evidence="3 14">Belongs to the peptidase S11 family.</text>
</comment>
<evidence type="ECO:0000256" key="10">
    <source>
        <dbReference type="ARBA" id="ARBA00022984"/>
    </source>
</evidence>
<sequence length="381" mass="40962">MKRYAALLCCGVLLFWWLLPGSPAAVSAAEEPEIPAAAYALLEAETGTVLLESHGSDRLPCGAMAKLMTALLAAEQLEQGAWTMDTVLTATDAVTGTKGAVIWLTAGEEMTVGDLLKGLIVGNANDAAVVLAAAAAGDTKQFVMDMNARAFDLGMRDTWFTSPQGNTDTSYTTAADLGRLCCALAKKTALQPYFRTWRDFLRGEATELVNENTFSRTDETSIGFKACHSEAEGWSIAAGARRNGMQCVAVVLGCGDTDSRFTLAKQLLRKGFAGWKVVQPQLSGEFLYPVQVRGGVERAVLAESGPLKGLVVPRSCTELETVMVLPRFVQAPVRKGQKLGHAAFYQGNTLLYETDVAAADAVPVRDFWDALYQITVKMLKM</sequence>
<keyword evidence="6" id="KW-0645">Protease</keyword>
<evidence type="ECO:0000256" key="14">
    <source>
        <dbReference type="RuleBase" id="RU004016"/>
    </source>
</evidence>
<keyword evidence="11" id="KW-0961">Cell wall biogenesis/degradation</keyword>
<dbReference type="eggNOG" id="COG1686">
    <property type="taxonomic scope" value="Bacteria"/>
</dbReference>
<evidence type="ECO:0000256" key="13">
    <source>
        <dbReference type="PIRSR" id="PIRSR618044-2"/>
    </source>
</evidence>
<dbReference type="GO" id="GO:0009252">
    <property type="term" value="P:peptidoglycan biosynthetic process"/>
    <property type="evidence" value="ECO:0007669"/>
    <property type="project" value="UniProtKB-UniPathway"/>
</dbReference>
<evidence type="ECO:0000313" key="18">
    <source>
        <dbReference type="EMBL" id="ERJ90886.1"/>
    </source>
</evidence>
<dbReference type="PATRIC" id="fig|411473.3.peg.2300"/>
<organism evidence="18 19">
    <name type="scientific">Ruminococcus callidus ATCC 27760</name>
    <dbReference type="NCBI Taxonomy" id="411473"/>
    <lineage>
        <taxon>Bacteria</taxon>
        <taxon>Bacillati</taxon>
        <taxon>Bacillota</taxon>
        <taxon>Clostridia</taxon>
        <taxon>Eubacteriales</taxon>
        <taxon>Oscillospiraceae</taxon>
        <taxon>Ruminococcus</taxon>
    </lineage>
</organism>
<dbReference type="GO" id="GO:0046677">
    <property type="term" value="P:response to antibiotic"/>
    <property type="evidence" value="ECO:0007669"/>
    <property type="project" value="InterPro"/>
</dbReference>
<feature type="chain" id="PRO_5004628767" description="serine-type D-Ala-D-Ala carboxypeptidase" evidence="15">
    <location>
        <begin position="29"/>
        <end position="381"/>
    </location>
</feature>
<evidence type="ECO:0000256" key="6">
    <source>
        <dbReference type="ARBA" id="ARBA00022670"/>
    </source>
</evidence>
<dbReference type="InterPro" id="IPR012338">
    <property type="entry name" value="Beta-lactam/transpept-like"/>
</dbReference>
<protein>
    <recommendedName>
        <fullName evidence="4">serine-type D-Ala-D-Ala carboxypeptidase</fullName>
        <ecNumber evidence="4">3.4.16.4</ecNumber>
    </recommendedName>
</protein>
<evidence type="ECO:0000256" key="11">
    <source>
        <dbReference type="ARBA" id="ARBA00023316"/>
    </source>
</evidence>
<dbReference type="InterPro" id="IPR037167">
    <property type="entry name" value="Peptidase_S11_C_sf"/>
</dbReference>
<dbReference type="InterPro" id="IPR012907">
    <property type="entry name" value="Peptidase_S11_C"/>
</dbReference>
<evidence type="ECO:0000256" key="9">
    <source>
        <dbReference type="ARBA" id="ARBA00022960"/>
    </source>
</evidence>
<evidence type="ECO:0000256" key="8">
    <source>
        <dbReference type="ARBA" id="ARBA00022801"/>
    </source>
</evidence>
<comment type="pathway">
    <text evidence="2">Cell wall biogenesis; peptidoglycan biosynthesis.</text>
</comment>
<dbReference type="GO" id="GO:0008360">
    <property type="term" value="P:regulation of cell shape"/>
    <property type="evidence" value="ECO:0007669"/>
    <property type="project" value="UniProtKB-KW"/>
</dbReference>
<gene>
    <name evidence="18" type="ORF">RUMCAL_02738</name>
</gene>
<dbReference type="RefSeq" id="WP_021680919.1">
    <property type="nucleotide sequence ID" value="NZ_KI260315.1"/>
</dbReference>
<comment type="function">
    <text evidence="1">Removes C-terminal D-alanyl residues from sugar-peptide cell wall precursors.</text>
</comment>
<evidence type="ECO:0000256" key="1">
    <source>
        <dbReference type="ARBA" id="ARBA00003217"/>
    </source>
</evidence>
<keyword evidence="5 18" id="KW-0121">Carboxypeptidase</keyword>